<dbReference type="Proteomes" id="UP000324479">
    <property type="component" value="Unassembled WGS sequence"/>
</dbReference>
<organism evidence="1 2">
    <name type="scientific">Roseiconus nitratireducens</name>
    <dbReference type="NCBI Taxonomy" id="2605748"/>
    <lineage>
        <taxon>Bacteria</taxon>
        <taxon>Pseudomonadati</taxon>
        <taxon>Planctomycetota</taxon>
        <taxon>Planctomycetia</taxon>
        <taxon>Pirellulales</taxon>
        <taxon>Pirellulaceae</taxon>
        <taxon>Roseiconus</taxon>
    </lineage>
</organism>
<dbReference type="RefSeq" id="WP_150077552.1">
    <property type="nucleotide sequence ID" value="NZ_VWOX01000009.1"/>
</dbReference>
<evidence type="ECO:0000313" key="1">
    <source>
        <dbReference type="EMBL" id="KAA5541818.1"/>
    </source>
</evidence>
<evidence type="ECO:0000313" key="2">
    <source>
        <dbReference type="Proteomes" id="UP000324479"/>
    </source>
</evidence>
<keyword evidence="2" id="KW-1185">Reference proteome</keyword>
<dbReference type="EMBL" id="VWOX01000009">
    <property type="protein sequence ID" value="KAA5541818.1"/>
    <property type="molecule type" value="Genomic_DNA"/>
</dbReference>
<gene>
    <name evidence="1" type="ORF">FYK55_16550</name>
</gene>
<protein>
    <submittedName>
        <fullName evidence="1">Uncharacterized protein</fullName>
    </submittedName>
</protein>
<reference evidence="1 2" key="1">
    <citation type="submission" date="2019-08" db="EMBL/GenBank/DDBJ databases">
        <authorList>
            <person name="Dhanesh K."/>
            <person name="Kumar G."/>
            <person name="Sasikala C."/>
            <person name="Venkata Ramana C."/>
        </authorList>
    </citation>
    <scope>NUCLEOTIDE SEQUENCE [LARGE SCALE GENOMIC DNA]</scope>
    <source>
        <strain evidence="1 2">JC645</strain>
    </source>
</reference>
<comment type="caution">
    <text evidence="1">The sequence shown here is derived from an EMBL/GenBank/DDBJ whole genome shotgun (WGS) entry which is preliminary data.</text>
</comment>
<accession>A0A5M6D2U9</accession>
<proteinExistence type="predicted"/>
<dbReference type="AlphaFoldDB" id="A0A5M6D2U9"/>
<sequence>MVTSCEVHGPVGSIRIEHLLVGLSSRIRPEVFPGCDGMTRDEVLGVYLDLARQGQVPGLEELICRYPKCEHDLREFFKVS</sequence>
<name>A0A5M6D2U9_9BACT</name>